<dbReference type="PANTHER" id="PTHR31321:SF19">
    <property type="entry name" value="PECTINESTERASE 68-RELATED"/>
    <property type="match status" value="1"/>
</dbReference>
<dbReference type="AlphaFoldDB" id="A0A5J9TU98"/>
<evidence type="ECO:0000313" key="16">
    <source>
        <dbReference type="EMBL" id="TVU14953.1"/>
    </source>
</evidence>
<dbReference type="InterPro" id="IPR000070">
    <property type="entry name" value="Pectinesterase_cat"/>
</dbReference>
<keyword evidence="14" id="KW-0472">Membrane</keyword>
<comment type="subcellular location">
    <subcellularLocation>
        <location evidence="1">Secreted</location>
        <location evidence="1">Cell wall</location>
    </subcellularLocation>
</comment>
<comment type="caution">
    <text evidence="16">The sequence shown here is derived from an EMBL/GenBank/DDBJ whole genome shotgun (WGS) entry which is preliminary data.</text>
</comment>
<evidence type="ECO:0000256" key="3">
    <source>
        <dbReference type="ARBA" id="ARBA00008891"/>
    </source>
</evidence>
<evidence type="ECO:0000256" key="12">
    <source>
        <dbReference type="RuleBase" id="RU000589"/>
    </source>
</evidence>
<dbReference type="PROSITE" id="PS00503">
    <property type="entry name" value="PECTINESTERASE_2"/>
    <property type="match status" value="1"/>
</dbReference>
<feature type="chain" id="PRO_5023972262" description="Pectinesterase" evidence="12">
    <location>
        <begin position="30"/>
        <end position="556"/>
    </location>
</feature>
<gene>
    <name evidence="16" type="ORF">EJB05_38450</name>
</gene>
<dbReference type="EC" id="3.1.1.11" evidence="4 12"/>
<feature type="transmembrane region" description="Helical" evidence="14">
    <location>
        <begin position="472"/>
        <end position="491"/>
    </location>
</feature>
<feature type="region of interest" description="Disordered" evidence="13">
    <location>
        <begin position="499"/>
        <end position="518"/>
    </location>
</feature>
<feature type="active site" evidence="11">
    <location>
        <position position="213"/>
    </location>
</feature>
<evidence type="ECO:0000256" key="14">
    <source>
        <dbReference type="SAM" id="Phobius"/>
    </source>
</evidence>
<evidence type="ECO:0000313" key="17">
    <source>
        <dbReference type="Proteomes" id="UP000324897"/>
    </source>
</evidence>
<dbReference type="GO" id="GO:0045490">
    <property type="term" value="P:pectin catabolic process"/>
    <property type="evidence" value="ECO:0007669"/>
    <property type="project" value="UniProtKB-UniRule"/>
</dbReference>
<evidence type="ECO:0000256" key="8">
    <source>
        <dbReference type="ARBA" id="ARBA00022801"/>
    </source>
</evidence>
<evidence type="ECO:0000256" key="4">
    <source>
        <dbReference type="ARBA" id="ARBA00013229"/>
    </source>
</evidence>
<feature type="compositionally biased region" description="Basic and acidic residues" evidence="13">
    <location>
        <begin position="509"/>
        <end position="518"/>
    </location>
</feature>
<protein>
    <recommendedName>
        <fullName evidence="4 12">Pectinesterase</fullName>
        <ecNumber evidence="4 12">3.1.1.11</ecNumber>
    </recommendedName>
</protein>
<evidence type="ECO:0000256" key="7">
    <source>
        <dbReference type="ARBA" id="ARBA00022729"/>
    </source>
</evidence>
<comment type="catalytic activity">
    <reaction evidence="10 12">
        <text>[(1-&gt;4)-alpha-D-galacturonosyl methyl ester](n) + n H2O = [(1-&gt;4)-alpha-D-galacturonosyl](n) + n methanol + n H(+)</text>
        <dbReference type="Rhea" id="RHEA:22380"/>
        <dbReference type="Rhea" id="RHEA-COMP:14570"/>
        <dbReference type="Rhea" id="RHEA-COMP:14573"/>
        <dbReference type="ChEBI" id="CHEBI:15377"/>
        <dbReference type="ChEBI" id="CHEBI:15378"/>
        <dbReference type="ChEBI" id="CHEBI:17790"/>
        <dbReference type="ChEBI" id="CHEBI:140522"/>
        <dbReference type="ChEBI" id="CHEBI:140523"/>
        <dbReference type="EC" id="3.1.1.11"/>
    </reaction>
</comment>
<evidence type="ECO:0000256" key="6">
    <source>
        <dbReference type="ARBA" id="ARBA00022525"/>
    </source>
</evidence>
<evidence type="ECO:0000256" key="9">
    <source>
        <dbReference type="ARBA" id="ARBA00023085"/>
    </source>
</evidence>
<comment type="similarity">
    <text evidence="3">Belongs to the pectinesterase family.</text>
</comment>
<sequence>MGVLACNLLLVLAAVASLLPLFACQQAAATTLCESEKRGGHRRSYRHPVGVRKIVVDAGGAGDFLTIQQAVDSVPVNNTVRVIMQINAGTYIEKVLVPAWKPYITFQGAGRDVTVVEWHDRASDRGPDGQPLRTYNTASVTVLSNYFTAKNISFKNTAPAPLPGTQGGQAVAFRISGDKAFFFGCGFYGAQDTLCDDAGRHYFRDCYIQGSIDFVFGNARSLYKDCELHSTAERFGSIAAHGRHDPCERTGFAFVNCRVTGTGRLYVGRAMGQYSRIVYAYTYFDSVIAPGGWDDWDHTSNKSMTAFFGMYRNWGPGVDAIHGVTWARELDYFAARPFLGKSFVNGYHWLTPDIMTHMYMRPYDEMYKTLPTAKGFPHVPAPSSRIYTSTCVHNLLSITLIRVFANHKKKYEYSRAGGGRGISAIAAMSLRALGFNLARRFSPRTQAVSSPRIVTQVASLSSSGRAARSLHIVRAAAGVAAFVGLVGILFFKERTDGSAGNVTDPDEEVPGKKPVEPEEGWRLRGAKISWEEQEMARRHMELDRKKPVRFAAAAEK</sequence>
<feature type="domain" description="Pectinesterase catalytic" evidence="15">
    <location>
        <begin position="54"/>
        <end position="345"/>
    </location>
</feature>
<keyword evidence="5" id="KW-0134">Cell wall</keyword>
<dbReference type="Proteomes" id="UP000324897">
    <property type="component" value="Unassembled WGS sequence"/>
</dbReference>
<organism evidence="16 17">
    <name type="scientific">Eragrostis curvula</name>
    <name type="common">weeping love grass</name>
    <dbReference type="NCBI Taxonomy" id="38414"/>
    <lineage>
        <taxon>Eukaryota</taxon>
        <taxon>Viridiplantae</taxon>
        <taxon>Streptophyta</taxon>
        <taxon>Embryophyta</taxon>
        <taxon>Tracheophyta</taxon>
        <taxon>Spermatophyta</taxon>
        <taxon>Magnoliopsida</taxon>
        <taxon>Liliopsida</taxon>
        <taxon>Poales</taxon>
        <taxon>Poaceae</taxon>
        <taxon>PACMAD clade</taxon>
        <taxon>Chloridoideae</taxon>
        <taxon>Eragrostideae</taxon>
        <taxon>Eragrostidinae</taxon>
        <taxon>Eragrostis</taxon>
    </lineage>
</organism>
<keyword evidence="6" id="KW-0964">Secreted</keyword>
<keyword evidence="17" id="KW-1185">Reference proteome</keyword>
<accession>A0A5J9TU98</accession>
<reference evidence="16 17" key="1">
    <citation type="journal article" date="2019" name="Sci. Rep.">
        <title>A high-quality genome of Eragrostis curvula grass provides insights into Poaceae evolution and supports new strategies to enhance forage quality.</title>
        <authorList>
            <person name="Carballo J."/>
            <person name="Santos B.A.C.M."/>
            <person name="Zappacosta D."/>
            <person name="Garbus I."/>
            <person name="Selva J.P."/>
            <person name="Gallo C.A."/>
            <person name="Diaz A."/>
            <person name="Albertini E."/>
            <person name="Caccamo M."/>
            <person name="Echenique V."/>
        </authorList>
    </citation>
    <scope>NUCLEOTIDE SEQUENCE [LARGE SCALE GENOMIC DNA]</scope>
    <source>
        <strain evidence="17">cv. Victoria</strain>
        <tissue evidence="16">Leaf</tissue>
    </source>
</reference>
<dbReference type="Gene3D" id="2.160.20.10">
    <property type="entry name" value="Single-stranded right-handed beta-helix, Pectin lyase-like"/>
    <property type="match status" value="1"/>
</dbReference>
<keyword evidence="7 12" id="KW-0732">Signal</keyword>
<evidence type="ECO:0000256" key="5">
    <source>
        <dbReference type="ARBA" id="ARBA00022512"/>
    </source>
</evidence>
<proteinExistence type="inferred from homology"/>
<evidence type="ECO:0000256" key="10">
    <source>
        <dbReference type="ARBA" id="ARBA00047928"/>
    </source>
</evidence>
<evidence type="ECO:0000256" key="2">
    <source>
        <dbReference type="ARBA" id="ARBA00005184"/>
    </source>
</evidence>
<keyword evidence="8 12" id="KW-0378">Hydrolase</keyword>
<dbReference type="Gramene" id="TVU14953">
    <property type="protein sequence ID" value="TVU14953"/>
    <property type="gene ID" value="EJB05_38450"/>
</dbReference>
<dbReference type="FunFam" id="2.160.20.10:FF:000008">
    <property type="entry name" value="Pectinesterase"/>
    <property type="match status" value="1"/>
</dbReference>
<evidence type="ECO:0000256" key="1">
    <source>
        <dbReference type="ARBA" id="ARBA00004191"/>
    </source>
</evidence>
<dbReference type="Pfam" id="PF01095">
    <property type="entry name" value="Pectinesterase"/>
    <property type="match status" value="1"/>
</dbReference>
<dbReference type="EMBL" id="RWGY01000031">
    <property type="protein sequence ID" value="TVU14953.1"/>
    <property type="molecule type" value="Genomic_DNA"/>
</dbReference>
<comment type="pathway">
    <text evidence="2 12">Glycan metabolism; pectin degradation; 2-dehydro-3-deoxy-D-gluconate from pectin: step 1/5.</text>
</comment>
<keyword evidence="9 12" id="KW-0063">Aspartyl esterase</keyword>
<dbReference type="GO" id="GO:0042545">
    <property type="term" value="P:cell wall modification"/>
    <property type="evidence" value="ECO:0007669"/>
    <property type="project" value="UniProtKB-UniRule"/>
</dbReference>
<dbReference type="SUPFAM" id="SSF51126">
    <property type="entry name" value="Pectin lyase-like"/>
    <property type="match status" value="1"/>
</dbReference>
<evidence type="ECO:0000259" key="15">
    <source>
        <dbReference type="Pfam" id="PF01095"/>
    </source>
</evidence>
<evidence type="ECO:0000256" key="11">
    <source>
        <dbReference type="PROSITE-ProRule" id="PRU10040"/>
    </source>
</evidence>
<evidence type="ECO:0000256" key="13">
    <source>
        <dbReference type="SAM" id="MobiDB-lite"/>
    </source>
</evidence>
<feature type="signal peptide" evidence="12">
    <location>
        <begin position="1"/>
        <end position="29"/>
    </location>
</feature>
<name>A0A5J9TU98_9POAL</name>
<dbReference type="GO" id="GO:0030599">
    <property type="term" value="F:pectinesterase activity"/>
    <property type="evidence" value="ECO:0007669"/>
    <property type="project" value="UniProtKB-UniRule"/>
</dbReference>
<dbReference type="InterPro" id="IPR033131">
    <property type="entry name" value="Pectinesterase_Asp_AS"/>
</dbReference>
<dbReference type="UniPathway" id="UPA00545">
    <property type="reaction ID" value="UER00823"/>
</dbReference>
<dbReference type="InterPro" id="IPR012334">
    <property type="entry name" value="Pectin_lyas_fold"/>
</dbReference>
<dbReference type="OrthoDB" id="2019149at2759"/>
<dbReference type="InterPro" id="IPR011050">
    <property type="entry name" value="Pectin_lyase_fold/virulence"/>
</dbReference>
<dbReference type="PANTHER" id="PTHR31321">
    <property type="entry name" value="ACYL-COA THIOESTER HYDROLASE YBHC-RELATED"/>
    <property type="match status" value="1"/>
</dbReference>
<keyword evidence="14" id="KW-1133">Transmembrane helix</keyword>
<keyword evidence="14" id="KW-0812">Transmembrane</keyword>